<dbReference type="Proteomes" id="UP000008461">
    <property type="component" value="Chromosome"/>
</dbReference>
<dbReference type="KEGG" id="hhy:Halhy_0219"/>
<feature type="transmembrane region" description="Helical" evidence="1">
    <location>
        <begin position="232"/>
        <end position="258"/>
    </location>
</feature>
<dbReference type="STRING" id="760192.Halhy_0219"/>
<dbReference type="eggNOG" id="COG0466">
    <property type="taxonomic scope" value="Bacteria"/>
</dbReference>
<evidence type="ECO:0000313" key="3">
    <source>
        <dbReference type="Proteomes" id="UP000008461"/>
    </source>
</evidence>
<dbReference type="Pfam" id="PF05791">
    <property type="entry name" value="Bacillus_HBL"/>
    <property type="match status" value="1"/>
</dbReference>
<protein>
    <submittedName>
        <fullName evidence="2">Hemolytic enterotoxin</fullName>
    </submittedName>
</protein>
<dbReference type="Gene3D" id="1.20.1170.10">
    <property type="match status" value="1"/>
</dbReference>
<dbReference type="AlphaFoldDB" id="F4KUV6"/>
<dbReference type="HOGENOM" id="CLU_062822_0_0_10"/>
<evidence type="ECO:0000256" key="1">
    <source>
        <dbReference type="SAM" id="Phobius"/>
    </source>
</evidence>
<dbReference type="RefSeq" id="WP_013762696.1">
    <property type="nucleotide sequence ID" value="NC_015510.1"/>
</dbReference>
<keyword evidence="3" id="KW-1185">Reference proteome</keyword>
<organism evidence="2 3">
    <name type="scientific">Haliscomenobacter hydrossis (strain ATCC 27775 / DSM 1100 / LMG 10767 / O)</name>
    <dbReference type="NCBI Taxonomy" id="760192"/>
    <lineage>
        <taxon>Bacteria</taxon>
        <taxon>Pseudomonadati</taxon>
        <taxon>Bacteroidota</taxon>
        <taxon>Saprospiria</taxon>
        <taxon>Saprospirales</taxon>
        <taxon>Haliscomenobacteraceae</taxon>
        <taxon>Haliscomenobacter</taxon>
    </lineage>
</organism>
<name>F4KUV6_HALH1</name>
<dbReference type="EMBL" id="CP002691">
    <property type="protein sequence ID" value="AEE48132.1"/>
    <property type="molecule type" value="Genomic_DNA"/>
</dbReference>
<dbReference type="InterPro" id="IPR008414">
    <property type="entry name" value="HBL"/>
</dbReference>
<dbReference type="OrthoDB" id="1157384at2"/>
<dbReference type="PANTHER" id="PTHR38443">
    <property type="match status" value="1"/>
</dbReference>
<proteinExistence type="predicted"/>
<reference evidence="2 3" key="1">
    <citation type="journal article" date="2011" name="Stand. Genomic Sci.">
        <title>Complete genome sequence of Haliscomenobacter hydrossis type strain (O).</title>
        <authorList>
            <consortium name="US DOE Joint Genome Institute (JGI-PGF)"/>
            <person name="Daligault H."/>
            <person name="Lapidus A."/>
            <person name="Zeytun A."/>
            <person name="Nolan M."/>
            <person name="Lucas S."/>
            <person name="Del Rio T.G."/>
            <person name="Tice H."/>
            <person name="Cheng J.F."/>
            <person name="Tapia R."/>
            <person name="Han C."/>
            <person name="Goodwin L."/>
            <person name="Pitluck S."/>
            <person name="Liolios K."/>
            <person name="Pagani I."/>
            <person name="Ivanova N."/>
            <person name="Huntemann M."/>
            <person name="Mavromatis K."/>
            <person name="Mikhailova N."/>
            <person name="Pati A."/>
            <person name="Chen A."/>
            <person name="Palaniappan K."/>
            <person name="Land M."/>
            <person name="Hauser L."/>
            <person name="Brambilla E.M."/>
            <person name="Rohde M."/>
            <person name="Verbarg S."/>
            <person name="Goker M."/>
            <person name="Bristow J."/>
            <person name="Eisen J.A."/>
            <person name="Markowitz V."/>
            <person name="Hugenholtz P."/>
            <person name="Kyrpides N.C."/>
            <person name="Klenk H.P."/>
            <person name="Woyke T."/>
        </authorList>
    </citation>
    <scope>NUCLEOTIDE SEQUENCE [LARGE SCALE GENOMIC DNA]</scope>
    <source>
        <strain evidence="3">ATCC 27775 / DSM 1100 / LMG 10767 / O</strain>
    </source>
</reference>
<keyword evidence="1" id="KW-0472">Membrane</keyword>
<keyword evidence="1" id="KW-0812">Transmembrane</keyword>
<dbReference type="InterPro" id="IPR052785">
    <property type="entry name" value="Enterotoxin_cmpnt"/>
</dbReference>
<keyword evidence="1" id="KW-1133">Transmembrane helix</keyword>
<evidence type="ECO:0000313" key="2">
    <source>
        <dbReference type="EMBL" id="AEE48132.1"/>
    </source>
</evidence>
<sequence length="388" mass="40174">MQFSSRNLITGAAADNSSIKDLREAVLGSGSAGLVVQTYANTILQQPDITLPADLLAKIPVDVFLKTARTHADNYLNNIQPGIINTIQDVNGYSTQFSSFNKVISQSINTWKMGNNLTAKQEALDLLKQLQIGLTSKQNKVILVSKDLGKLLLDLNGDVANFTTAVSTADIEIGADSKVIGDLENTISSFDSKIAGAASGVALSGLVAIGGGLLIVVGAGLTPFTFGASTGLIVAGAAVVVVGAGGLTASSVVLSSLISGKSDAIRQKAILTDDLNALHLLKPAFVNLQSSASNAIAQVNNMANAWNILGGNLGNVIGSISDAQTFSDLPVVVQAYLDTANDQWADVKTAVQTINQQMTGVQTKILKDGNGKLIQLNNESILTAAEAA</sequence>
<accession>F4KUV6</accession>
<reference key="2">
    <citation type="submission" date="2011-04" db="EMBL/GenBank/DDBJ databases">
        <title>Complete sequence of chromosome of Haliscomenobacter hydrossis DSM 1100.</title>
        <authorList>
            <consortium name="US DOE Joint Genome Institute (JGI-PGF)"/>
            <person name="Lucas S."/>
            <person name="Han J."/>
            <person name="Lapidus A."/>
            <person name="Bruce D."/>
            <person name="Goodwin L."/>
            <person name="Pitluck S."/>
            <person name="Peters L."/>
            <person name="Kyrpides N."/>
            <person name="Mavromatis K."/>
            <person name="Ivanova N."/>
            <person name="Ovchinnikova G."/>
            <person name="Pagani I."/>
            <person name="Daligault H."/>
            <person name="Detter J.C."/>
            <person name="Han C."/>
            <person name="Land M."/>
            <person name="Hauser L."/>
            <person name="Markowitz V."/>
            <person name="Cheng J.-F."/>
            <person name="Hugenholtz P."/>
            <person name="Woyke T."/>
            <person name="Wu D."/>
            <person name="Verbarg S."/>
            <person name="Frueling A."/>
            <person name="Brambilla E."/>
            <person name="Klenk H.-P."/>
            <person name="Eisen J.A."/>
        </authorList>
    </citation>
    <scope>NUCLEOTIDE SEQUENCE</scope>
    <source>
        <strain>DSM 1100</strain>
    </source>
</reference>
<feature type="transmembrane region" description="Helical" evidence="1">
    <location>
        <begin position="201"/>
        <end position="226"/>
    </location>
</feature>
<gene>
    <name evidence="2" type="ordered locus">Halhy_0219</name>
</gene>
<dbReference type="SUPFAM" id="SSF58100">
    <property type="entry name" value="Bacterial hemolysins"/>
    <property type="match status" value="1"/>
</dbReference>
<dbReference type="GO" id="GO:0016020">
    <property type="term" value="C:membrane"/>
    <property type="evidence" value="ECO:0007669"/>
    <property type="project" value="InterPro"/>
</dbReference>
<dbReference type="PANTHER" id="PTHR38443:SF2">
    <property type="entry name" value="NON-HEMOLYTIC ENTEROTOXIN LYTIC COMPONENT L1"/>
    <property type="match status" value="1"/>
</dbReference>